<keyword evidence="13" id="KW-1185">Reference proteome</keyword>
<dbReference type="InterPro" id="IPR050482">
    <property type="entry name" value="Sensor_HK_TwoCompSys"/>
</dbReference>
<dbReference type="Gene3D" id="3.30.565.10">
    <property type="entry name" value="Histidine kinase-like ATPase, C-terminal domain"/>
    <property type="match status" value="1"/>
</dbReference>
<keyword evidence="9" id="KW-1133">Transmembrane helix</keyword>
<evidence type="ECO:0000256" key="2">
    <source>
        <dbReference type="ARBA" id="ARBA00012438"/>
    </source>
</evidence>
<evidence type="ECO:0000259" key="10">
    <source>
        <dbReference type="Pfam" id="PF07730"/>
    </source>
</evidence>
<dbReference type="PANTHER" id="PTHR24421">
    <property type="entry name" value="NITRATE/NITRITE SENSOR PROTEIN NARX-RELATED"/>
    <property type="match status" value="1"/>
</dbReference>
<keyword evidence="8" id="KW-0902">Two-component regulatory system</keyword>
<keyword evidence="9" id="KW-0472">Membrane</keyword>
<evidence type="ECO:0000256" key="1">
    <source>
        <dbReference type="ARBA" id="ARBA00000085"/>
    </source>
</evidence>
<evidence type="ECO:0000259" key="11">
    <source>
        <dbReference type="Pfam" id="PF13796"/>
    </source>
</evidence>
<keyword evidence="5" id="KW-0547">Nucleotide-binding</keyword>
<dbReference type="GO" id="GO:0016301">
    <property type="term" value="F:kinase activity"/>
    <property type="evidence" value="ECO:0007669"/>
    <property type="project" value="UniProtKB-KW"/>
</dbReference>
<keyword evidence="7" id="KW-0067">ATP-binding</keyword>
<comment type="caution">
    <text evidence="12">The sequence shown here is derived from an EMBL/GenBank/DDBJ whole genome shotgun (WGS) entry which is preliminary data.</text>
</comment>
<dbReference type="CDD" id="cd16917">
    <property type="entry name" value="HATPase_UhpB-NarQ-NarX-like"/>
    <property type="match status" value="1"/>
</dbReference>
<evidence type="ECO:0000256" key="4">
    <source>
        <dbReference type="ARBA" id="ARBA00022679"/>
    </source>
</evidence>
<feature type="transmembrane region" description="Helical" evidence="9">
    <location>
        <begin position="61"/>
        <end position="78"/>
    </location>
</feature>
<accession>A0ABU0R380</accession>
<dbReference type="EC" id="2.7.13.3" evidence="2"/>
<proteinExistence type="predicted"/>
<evidence type="ECO:0000256" key="8">
    <source>
        <dbReference type="ARBA" id="ARBA00023012"/>
    </source>
</evidence>
<feature type="transmembrane region" description="Helical" evidence="9">
    <location>
        <begin position="90"/>
        <end position="110"/>
    </location>
</feature>
<feature type="domain" description="Putative sensor" evidence="11">
    <location>
        <begin position="2"/>
        <end position="119"/>
    </location>
</feature>
<dbReference type="InterPro" id="IPR036890">
    <property type="entry name" value="HATPase_C_sf"/>
</dbReference>
<dbReference type="Pfam" id="PF07730">
    <property type="entry name" value="HisKA_3"/>
    <property type="match status" value="1"/>
</dbReference>
<protein>
    <recommendedName>
        <fullName evidence="2">histidine kinase</fullName>
        <ecNumber evidence="2">2.7.13.3</ecNumber>
    </recommendedName>
</protein>
<keyword evidence="9" id="KW-0812">Transmembrane</keyword>
<reference evidence="12 13" key="1">
    <citation type="submission" date="2023-07" db="EMBL/GenBank/DDBJ databases">
        <title>Comparative genomics of wheat-associated soil bacteria to identify genetic determinants of phenazine resistance.</title>
        <authorList>
            <person name="Mouncey N."/>
        </authorList>
    </citation>
    <scope>NUCLEOTIDE SEQUENCE [LARGE SCALE GENOMIC DNA]</scope>
    <source>
        <strain evidence="12 13">V3I3</strain>
    </source>
</reference>
<evidence type="ECO:0000256" key="7">
    <source>
        <dbReference type="ARBA" id="ARBA00022840"/>
    </source>
</evidence>
<dbReference type="InterPro" id="IPR025828">
    <property type="entry name" value="Put_sensor_dom"/>
</dbReference>
<dbReference type="Proteomes" id="UP001239083">
    <property type="component" value="Unassembled WGS sequence"/>
</dbReference>
<sequence length="352" mass="38229">MFAPFIDGHYWLSLLHGVIINPIVSIVSWVLTVVWTSVALGGLTGWIWQRYIPDGSDGRDFWLYDVVVDFLFPGNALSVDPRIGEGIFEFIIGLIFLATLPFVFRGLTLLHDVIARGLLGSWRSEALEREVQQLAASRGAAVQAEDASLRRLERDIHDGPQQRLVRLQMDLATIERKLDRDPDAARELIVEARDQARETLDELRALSRGFAPPILQDRGLAAGLESLATRSPVPVTVEMDLPPDAALPTAIERNAYFVAAELLTNAVKHADATGIRLRVSTRDTGATGHWLDVWVTDNGTGGAVSTPGHGLAGLTERVYGLRGTLVVDSPPGGPTMIGAHIPYTPLGASGIV</sequence>
<keyword evidence="4" id="KW-0808">Transferase</keyword>
<dbReference type="Pfam" id="PF13796">
    <property type="entry name" value="Sensor"/>
    <property type="match status" value="1"/>
</dbReference>
<keyword evidence="6 12" id="KW-0418">Kinase</keyword>
<dbReference type="Gene3D" id="1.20.5.1930">
    <property type="match status" value="1"/>
</dbReference>
<feature type="transmembrane region" description="Helical" evidence="9">
    <location>
        <begin position="20"/>
        <end position="49"/>
    </location>
</feature>
<gene>
    <name evidence="12" type="ORF">QFZ26_000104</name>
</gene>
<dbReference type="PANTHER" id="PTHR24421:SF10">
    <property type="entry name" value="NITRATE_NITRITE SENSOR PROTEIN NARQ"/>
    <property type="match status" value="1"/>
</dbReference>
<evidence type="ECO:0000256" key="5">
    <source>
        <dbReference type="ARBA" id="ARBA00022741"/>
    </source>
</evidence>
<evidence type="ECO:0000313" key="12">
    <source>
        <dbReference type="EMBL" id="MDQ0892549.1"/>
    </source>
</evidence>
<dbReference type="SUPFAM" id="SSF55874">
    <property type="entry name" value="ATPase domain of HSP90 chaperone/DNA topoisomerase II/histidine kinase"/>
    <property type="match status" value="1"/>
</dbReference>
<evidence type="ECO:0000313" key="13">
    <source>
        <dbReference type="Proteomes" id="UP001239083"/>
    </source>
</evidence>
<dbReference type="InterPro" id="IPR011712">
    <property type="entry name" value="Sig_transdc_His_kin_sub3_dim/P"/>
</dbReference>
<evidence type="ECO:0000256" key="6">
    <source>
        <dbReference type="ARBA" id="ARBA00022777"/>
    </source>
</evidence>
<name>A0ABU0R380_9MICO</name>
<organism evidence="12 13">
    <name type="scientific">Agromyces ramosus</name>
    <dbReference type="NCBI Taxonomy" id="33879"/>
    <lineage>
        <taxon>Bacteria</taxon>
        <taxon>Bacillati</taxon>
        <taxon>Actinomycetota</taxon>
        <taxon>Actinomycetes</taxon>
        <taxon>Micrococcales</taxon>
        <taxon>Microbacteriaceae</taxon>
        <taxon>Agromyces</taxon>
    </lineage>
</organism>
<dbReference type="EMBL" id="JAUSYY010000001">
    <property type="protein sequence ID" value="MDQ0892549.1"/>
    <property type="molecule type" value="Genomic_DNA"/>
</dbReference>
<evidence type="ECO:0000256" key="9">
    <source>
        <dbReference type="SAM" id="Phobius"/>
    </source>
</evidence>
<comment type="catalytic activity">
    <reaction evidence="1">
        <text>ATP + protein L-histidine = ADP + protein N-phospho-L-histidine.</text>
        <dbReference type="EC" id="2.7.13.3"/>
    </reaction>
</comment>
<feature type="domain" description="Signal transduction histidine kinase subgroup 3 dimerisation and phosphoacceptor" evidence="10">
    <location>
        <begin position="150"/>
        <end position="213"/>
    </location>
</feature>
<keyword evidence="3" id="KW-0597">Phosphoprotein</keyword>
<evidence type="ECO:0000256" key="3">
    <source>
        <dbReference type="ARBA" id="ARBA00022553"/>
    </source>
</evidence>